<name>A0AAD9Z628_9LECA</name>
<dbReference type="AlphaFoldDB" id="A0AAD9Z628"/>
<sequence length="161" mass="18307">MGSPCGREQSFSGSRAANILWYCGDPNPTLDASIPGLPVSLQYVLSEFRKFKNLETVVVTFKCQITRDVLSGDKLYTRFSSKGRMVLLEDLEHFHFERPQVGVMVGNEAKTNCGRLDSLMKLDEYMLELEKKRNLISEKNLELMRSAPYAVEPGTINRPWL</sequence>
<proteinExistence type="predicted"/>
<reference evidence="1" key="1">
    <citation type="submission" date="2022-11" db="EMBL/GenBank/DDBJ databases">
        <title>Chromosomal genome sequence assembly and mating type (MAT) locus characterization of the leprose asexual lichenized fungus Lepraria neglecta (Nyl.) Erichsen.</title>
        <authorList>
            <person name="Allen J.L."/>
            <person name="Pfeffer B."/>
        </authorList>
    </citation>
    <scope>NUCLEOTIDE SEQUENCE</scope>
    <source>
        <strain evidence="1">Allen 5258</strain>
    </source>
</reference>
<dbReference type="Proteomes" id="UP001276659">
    <property type="component" value="Unassembled WGS sequence"/>
</dbReference>
<gene>
    <name evidence="1" type="ORF">OEA41_009569</name>
</gene>
<comment type="caution">
    <text evidence="1">The sequence shown here is derived from an EMBL/GenBank/DDBJ whole genome shotgun (WGS) entry which is preliminary data.</text>
</comment>
<evidence type="ECO:0000313" key="2">
    <source>
        <dbReference type="Proteomes" id="UP001276659"/>
    </source>
</evidence>
<evidence type="ECO:0000313" key="1">
    <source>
        <dbReference type="EMBL" id="KAK3170183.1"/>
    </source>
</evidence>
<dbReference type="EMBL" id="JASNWA010000009">
    <property type="protein sequence ID" value="KAK3170183.1"/>
    <property type="molecule type" value="Genomic_DNA"/>
</dbReference>
<organism evidence="1 2">
    <name type="scientific">Lepraria neglecta</name>
    <dbReference type="NCBI Taxonomy" id="209136"/>
    <lineage>
        <taxon>Eukaryota</taxon>
        <taxon>Fungi</taxon>
        <taxon>Dikarya</taxon>
        <taxon>Ascomycota</taxon>
        <taxon>Pezizomycotina</taxon>
        <taxon>Lecanoromycetes</taxon>
        <taxon>OSLEUM clade</taxon>
        <taxon>Lecanoromycetidae</taxon>
        <taxon>Lecanorales</taxon>
        <taxon>Lecanorineae</taxon>
        <taxon>Stereocaulaceae</taxon>
        <taxon>Lepraria</taxon>
    </lineage>
</organism>
<accession>A0AAD9Z628</accession>
<protein>
    <submittedName>
        <fullName evidence="1">Uncharacterized protein</fullName>
    </submittedName>
</protein>
<keyword evidence="2" id="KW-1185">Reference proteome</keyword>